<evidence type="ECO:0000313" key="4">
    <source>
        <dbReference type="Proteomes" id="UP000305398"/>
    </source>
</evidence>
<dbReference type="EMBL" id="CP040896">
    <property type="protein sequence ID" value="QDA59659.1"/>
    <property type="molecule type" value="Genomic_DNA"/>
</dbReference>
<accession>A0A5B7ZXY6</accession>
<dbReference type="OrthoDB" id="838174at2"/>
<feature type="chain" id="PRO_5022855757" evidence="1">
    <location>
        <begin position="34"/>
        <end position="274"/>
    </location>
</feature>
<name>A0A5B7ZXY6_9BACT</name>
<dbReference type="Proteomes" id="UP000305398">
    <property type="component" value="Chromosome"/>
</dbReference>
<keyword evidence="4" id="KW-1185">Reference proteome</keyword>
<evidence type="ECO:0000313" key="3">
    <source>
        <dbReference type="EMBL" id="QDA59659.1"/>
    </source>
</evidence>
<keyword evidence="1" id="KW-0732">Signal</keyword>
<feature type="domain" description="Outer membrane protein beta-barrel" evidence="2">
    <location>
        <begin position="33"/>
        <end position="244"/>
    </location>
</feature>
<sequence>MESIITQATNNNLVMKKLALLSLALVSAQASLAQTDTGGARIGIRGGATYATIGGKDIKQVGGVDVGGDVNYKLSFNAGIALQLPISSDGFWSFAPEILVNRKGFERKFVITDANALATNPQVTANDPRADDSGYTVEKYKYERRRVLTYIDLPLPVRINTAPGGSGLYFELGPQIGYMARSSQDFKQTYKYAGQDNEVVNKASGDQKEDLASFDIGGIAGLGYQSANGLSLGIRYNQGFKSLLDTKDVSARNEPKAFNRAFMLQIGYLLPLGN</sequence>
<protein>
    <submittedName>
        <fullName evidence="3">PorT family protein</fullName>
    </submittedName>
</protein>
<evidence type="ECO:0000259" key="2">
    <source>
        <dbReference type="Pfam" id="PF13568"/>
    </source>
</evidence>
<proteinExistence type="predicted"/>
<dbReference type="KEGG" id="hyj:FHG12_05855"/>
<dbReference type="AlphaFoldDB" id="A0A5B7ZXY6"/>
<dbReference type="InterPro" id="IPR025665">
    <property type="entry name" value="Beta-barrel_OMP_2"/>
</dbReference>
<dbReference type="Pfam" id="PF13568">
    <property type="entry name" value="OMP_b-brl_2"/>
    <property type="match status" value="1"/>
</dbReference>
<reference evidence="3 4" key="1">
    <citation type="submission" date="2019-06" db="EMBL/GenBank/DDBJ databases">
        <authorList>
            <person name="Srinivasan S."/>
        </authorList>
    </citation>
    <scope>NUCLEOTIDE SEQUENCE [LARGE SCALE GENOMIC DNA]</scope>
    <source>
        <strain evidence="3 4">17J68-5</strain>
    </source>
</reference>
<evidence type="ECO:0000256" key="1">
    <source>
        <dbReference type="SAM" id="SignalP"/>
    </source>
</evidence>
<feature type="signal peptide" evidence="1">
    <location>
        <begin position="1"/>
        <end position="33"/>
    </location>
</feature>
<gene>
    <name evidence="3" type="ORF">FHG12_05855</name>
</gene>
<organism evidence="3 4">
    <name type="scientific">Hymenobacter jejuensis</name>
    <dbReference type="NCBI Taxonomy" id="2502781"/>
    <lineage>
        <taxon>Bacteria</taxon>
        <taxon>Pseudomonadati</taxon>
        <taxon>Bacteroidota</taxon>
        <taxon>Cytophagia</taxon>
        <taxon>Cytophagales</taxon>
        <taxon>Hymenobacteraceae</taxon>
        <taxon>Hymenobacter</taxon>
    </lineage>
</organism>